<comment type="caution">
    <text evidence="1">The sequence shown here is derived from an EMBL/GenBank/DDBJ whole genome shotgun (WGS) entry which is preliminary data.</text>
</comment>
<evidence type="ECO:0000313" key="2">
    <source>
        <dbReference type="Proteomes" id="UP001595897"/>
    </source>
</evidence>
<sequence length="247" mass="27174">MMSKLLLISDSNAASVKDAANQGLLNLDIDIDYLPLSGKNAALLNELSLEGNMLTSEHESVKAIMTRNGFLNTGIDLREYSYVVIFGFQLFSSGNGSNWIAIVDDQDKFLSQAVRKATPSIYDNICATFHLEFIKRLKTVDNEQALSHLNVFSIASPLPNQGHPGWRGVIGKRSSPLNAYEQQAQEICEGFGVQFVTLPTRLLANNGYSAAKEFWYGNAKDFSHLNAQGAAILMEHFAALANIRKIS</sequence>
<keyword evidence="2" id="KW-1185">Reference proteome</keyword>
<evidence type="ECO:0008006" key="3">
    <source>
        <dbReference type="Google" id="ProtNLM"/>
    </source>
</evidence>
<dbReference type="InterPro" id="IPR036514">
    <property type="entry name" value="SGNH_hydro_sf"/>
</dbReference>
<gene>
    <name evidence="1" type="ORF">ACFO4O_17300</name>
</gene>
<evidence type="ECO:0000313" key="1">
    <source>
        <dbReference type="EMBL" id="MFC4701905.1"/>
    </source>
</evidence>
<name>A0ABV9M1X7_9ALTE</name>
<dbReference type="Proteomes" id="UP001595897">
    <property type="component" value="Unassembled WGS sequence"/>
</dbReference>
<dbReference type="Gene3D" id="3.40.50.1110">
    <property type="entry name" value="SGNH hydrolase"/>
    <property type="match status" value="1"/>
</dbReference>
<dbReference type="EMBL" id="JBHSGU010000029">
    <property type="protein sequence ID" value="MFC4701905.1"/>
    <property type="molecule type" value="Genomic_DNA"/>
</dbReference>
<reference evidence="2" key="1">
    <citation type="journal article" date="2019" name="Int. J. Syst. Evol. Microbiol.">
        <title>The Global Catalogue of Microorganisms (GCM) 10K type strain sequencing project: providing services to taxonomists for standard genome sequencing and annotation.</title>
        <authorList>
            <consortium name="The Broad Institute Genomics Platform"/>
            <consortium name="The Broad Institute Genome Sequencing Center for Infectious Disease"/>
            <person name="Wu L."/>
            <person name="Ma J."/>
        </authorList>
    </citation>
    <scope>NUCLEOTIDE SEQUENCE [LARGE SCALE GENOMIC DNA]</scope>
    <source>
        <strain evidence="2">KACC 12507</strain>
    </source>
</reference>
<protein>
    <recommendedName>
        <fullName evidence="3">SGNH/GDSL hydrolase family protein</fullName>
    </recommendedName>
</protein>
<accession>A0ABV9M1X7</accession>
<organism evidence="1 2">
    <name type="scientific">Glaciecola siphonariae</name>
    <dbReference type="NCBI Taxonomy" id="521012"/>
    <lineage>
        <taxon>Bacteria</taxon>
        <taxon>Pseudomonadati</taxon>
        <taxon>Pseudomonadota</taxon>
        <taxon>Gammaproteobacteria</taxon>
        <taxon>Alteromonadales</taxon>
        <taxon>Alteromonadaceae</taxon>
        <taxon>Glaciecola</taxon>
    </lineage>
</organism>
<dbReference type="RefSeq" id="WP_382410819.1">
    <property type="nucleotide sequence ID" value="NZ_JBHSGU010000029.1"/>
</dbReference>
<proteinExistence type="predicted"/>